<keyword evidence="2" id="KW-1185">Reference proteome</keyword>
<dbReference type="EMBL" id="CP108057">
    <property type="protein sequence ID" value="WUO44836.1"/>
    <property type="molecule type" value="Genomic_DNA"/>
</dbReference>
<sequence length="85" mass="9091">MSNHATNAHLEALREEVRATDSRLTPQERAHLESLLDDLAADRTAADAPGTATSLNHAAERFEVRHPSLAAALRNLGVSLANIGI</sequence>
<dbReference type="GeneID" id="91413408"/>
<protein>
    <submittedName>
        <fullName evidence="1">DUF4404 family protein</fullName>
    </submittedName>
</protein>
<dbReference type="Pfam" id="PF14357">
    <property type="entry name" value="DUF4404"/>
    <property type="match status" value="1"/>
</dbReference>
<gene>
    <name evidence="1" type="ORF">OHU17_02915</name>
</gene>
<reference evidence="1" key="1">
    <citation type="submission" date="2022-10" db="EMBL/GenBank/DDBJ databases">
        <title>The complete genomes of actinobacterial strains from the NBC collection.</title>
        <authorList>
            <person name="Joergensen T.S."/>
            <person name="Alvarez Arevalo M."/>
            <person name="Sterndorff E.B."/>
            <person name="Faurdal D."/>
            <person name="Vuksanovic O."/>
            <person name="Mourched A.-S."/>
            <person name="Charusanti P."/>
            <person name="Shaw S."/>
            <person name="Blin K."/>
            <person name="Weber T."/>
        </authorList>
    </citation>
    <scope>NUCLEOTIDE SEQUENCE</scope>
    <source>
        <strain evidence="1">NBC_00283</strain>
    </source>
</reference>
<name>A0ABZ1REV0_9ACTN</name>
<evidence type="ECO:0000313" key="1">
    <source>
        <dbReference type="EMBL" id="WUO44836.1"/>
    </source>
</evidence>
<dbReference type="InterPro" id="IPR025516">
    <property type="entry name" value="DUF4404"/>
</dbReference>
<dbReference type="Proteomes" id="UP001432075">
    <property type="component" value="Chromosome"/>
</dbReference>
<proteinExistence type="predicted"/>
<organism evidence="1 2">
    <name type="scientific">Streptomyces goshikiensis</name>
    <dbReference type="NCBI Taxonomy" id="1942"/>
    <lineage>
        <taxon>Bacteria</taxon>
        <taxon>Bacillati</taxon>
        <taxon>Actinomycetota</taxon>
        <taxon>Actinomycetes</taxon>
        <taxon>Kitasatosporales</taxon>
        <taxon>Streptomycetaceae</taxon>
        <taxon>Streptomyces</taxon>
    </lineage>
</organism>
<accession>A0ABZ1REV0</accession>
<evidence type="ECO:0000313" key="2">
    <source>
        <dbReference type="Proteomes" id="UP001432075"/>
    </source>
</evidence>
<dbReference type="RefSeq" id="WP_037793847.1">
    <property type="nucleotide sequence ID" value="NZ_BMVE01000003.1"/>
</dbReference>